<protein>
    <submittedName>
        <fullName evidence="1">Uncharacterized protein DUF1871</fullName>
    </submittedName>
</protein>
<keyword evidence="2" id="KW-1185">Reference proteome</keyword>
<dbReference type="Proteomes" id="UP000319671">
    <property type="component" value="Unassembled WGS sequence"/>
</dbReference>
<dbReference type="SUPFAM" id="SSF116922">
    <property type="entry name" value="YugE-like"/>
    <property type="match status" value="1"/>
</dbReference>
<reference evidence="1 2" key="1">
    <citation type="submission" date="2019-06" db="EMBL/GenBank/DDBJ databases">
        <title>Sorghum-associated microbial communities from plants grown in Nebraska, USA.</title>
        <authorList>
            <person name="Schachtman D."/>
        </authorList>
    </citation>
    <scope>NUCLEOTIDE SEQUENCE [LARGE SCALE GENOMIC DNA]</scope>
    <source>
        <strain evidence="1 2">2482</strain>
    </source>
</reference>
<dbReference type="AlphaFoldDB" id="A0A561D6K9"/>
<name>A0A561D6K9_9BACI</name>
<proteinExistence type="predicted"/>
<comment type="caution">
    <text evidence="1">The sequence shown here is derived from an EMBL/GenBank/DDBJ whole genome shotgun (WGS) entry which is preliminary data.</text>
</comment>
<dbReference type="EMBL" id="VIVN01000008">
    <property type="protein sequence ID" value="TWD98970.1"/>
    <property type="molecule type" value="Genomic_DNA"/>
</dbReference>
<evidence type="ECO:0000313" key="1">
    <source>
        <dbReference type="EMBL" id="TWD98970.1"/>
    </source>
</evidence>
<gene>
    <name evidence="1" type="ORF">FB550_108227</name>
</gene>
<dbReference type="Pfam" id="PF08958">
    <property type="entry name" value="DUF1871"/>
    <property type="match status" value="1"/>
</dbReference>
<dbReference type="RefSeq" id="WP_098528067.1">
    <property type="nucleotide sequence ID" value="NZ_VIVN01000008.1"/>
</dbReference>
<accession>A0A561D6K9</accession>
<evidence type="ECO:0000313" key="2">
    <source>
        <dbReference type="Proteomes" id="UP000319671"/>
    </source>
</evidence>
<dbReference type="InterPro" id="IPR015053">
    <property type="entry name" value="DUF1871"/>
</dbReference>
<dbReference type="Gene3D" id="1.10.340.20">
    <property type="entry name" value="Apc36109-like domain"/>
    <property type="match status" value="1"/>
</dbReference>
<sequence length="87" mass="10140">MRKEVQTNLQFVDVLNQWDPFHLDGGDYDTEIADTIQAVHELDDPLKLAERIQSIYEFSFEKMIPIDECRKIAIDLLVIKENQSCSL</sequence>
<organism evidence="1 2">
    <name type="scientific">Neobacillus bataviensis</name>
    <dbReference type="NCBI Taxonomy" id="220685"/>
    <lineage>
        <taxon>Bacteria</taxon>
        <taxon>Bacillati</taxon>
        <taxon>Bacillota</taxon>
        <taxon>Bacilli</taxon>
        <taxon>Bacillales</taxon>
        <taxon>Bacillaceae</taxon>
        <taxon>Neobacillus</taxon>
    </lineage>
</organism>
<dbReference type="InterPro" id="IPR023162">
    <property type="entry name" value="Apc36109-like_dom_sf"/>
</dbReference>